<gene>
    <name evidence="6" type="primary">LOC108860245</name>
</gene>
<dbReference type="AlphaFoldDB" id="A0A9W3DUA8"/>
<dbReference type="Pfam" id="PF04408">
    <property type="entry name" value="WHD_HA2"/>
    <property type="match status" value="1"/>
</dbReference>
<sequence length="416" mass="46866">MMMMKKKSDAEERGNLPVWEQKEEFIRTLKENQMVMVTGETGSGIQQFVLEAVMDEKPSASGKWLVGWTQPHEVAAMSAARRVAEEMDVKIGEEVGYTVLSEDCSSFRTVLKYMTKRMLLREARADPLLARYKVIVVDEVHDRSLAATDLLGILKRTLISRPDLKLVVMSATLQAFDREYFRGAPLIKVTSGRLLHPVEILYTREPVMDYLESAISKVIQVHTCEPPGDVLVFLTRKEEIEQACSRIVLTLGDQVRVVPLYSSLPPALKRKILEPTPDSVRKIVVSTNIAETSMSIDGIAYVVDPGVSPISRASADQRAGRAGIKCFRLYTEKTFNHFPRETPETFRSDLVNTVLTLKKMGVKDLTSFEFRHPPPSPEMLLMALTDLFHLGAVDEEGNLTKIGQMIQSFEVTLYYH</sequence>
<dbReference type="PROSITE" id="PS51194">
    <property type="entry name" value="HELICASE_CTER"/>
    <property type="match status" value="1"/>
</dbReference>
<accession>A0A9W3DUA8</accession>
<dbReference type="InterPro" id="IPR014001">
    <property type="entry name" value="Helicase_ATP-bd"/>
</dbReference>
<dbReference type="CDD" id="cd18791">
    <property type="entry name" value="SF2_C_RHA"/>
    <property type="match status" value="1"/>
</dbReference>
<keyword evidence="6" id="KW-0347">Helicase</keyword>
<dbReference type="GeneID" id="108860245"/>
<evidence type="ECO:0000313" key="6">
    <source>
        <dbReference type="RefSeq" id="XP_056867410.1"/>
    </source>
</evidence>
<evidence type="ECO:0000259" key="4">
    <source>
        <dbReference type="PROSITE" id="PS51194"/>
    </source>
</evidence>
<reference evidence="6" key="2">
    <citation type="submission" date="2025-08" db="UniProtKB">
        <authorList>
            <consortium name="RefSeq"/>
        </authorList>
    </citation>
    <scope>IDENTIFICATION</scope>
    <source>
        <tissue evidence="6">Leaf</tissue>
    </source>
</reference>
<dbReference type="InterPro" id="IPR048333">
    <property type="entry name" value="HA2_WH"/>
</dbReference>
<organism evidence="5 6">
    <name type="scientific">Raphanus sativus</name>
    <name type="common">Radish</name>
    <name type="synonym">Raphanus raphanistrum var. sativus</name>
    <dbReference type="NCBI Taxonomy" id="3726"/>
    <lineage>
        <taxon>Eukaryota</taxon>
        <taxon>Viridiplantae</taxon>
        <taxon>Streptophyta</taxon>
        <taxon>Embryophyta</taxon>
        <taxon>Tracheophyta</taxon>
        <taxon>Spermatophyta</taxon>
        <taxon>Magnoliopsida</taxon>
        <taxon>eudicotyledons</taxon>
        <taxon>Gunneridae</taxon>
        <taxon>Pentapetalae</taxon>
        <taxon>rosids</taxon>
        <taxon>malvids</taxon>
        <taxon>Brassicales</taxon>
        <taxon>Brassicaceae</taxon>
        <taxon>Brassiceae</taxon>
        <taxon>Raphanus</taxon>
    </lineage>
</organism>
<feature type="domain" description="Helicase ATP-binding" evidence="3">
    <location>
        <begin position="26"/>
        <end position="191"/>
    </location>
</feature>
<dbReference type="SMART" id="SM00487">
    <property type="entry name" value="DEXDc"/>
    <property type="match status" value="1"/>
</dbReference>
<protein>
    <recommendedName>
        <fullName evidence="1">RNA helicase</fullName>
        <ecNumber evidence="1">3.6.4.13</ecNumber>
    </recommendedName>
</protein>
<dbReference type="KEGG" id="rsz:108860245"/>
<reference evidence="5" key="1">
    <citation type="journal article" date="2019" name="Database">
        <title>The radish genome database (RadishGD): an integrated information resource for radish genomics.</title>
        <authorList>
            <person name="Yu H.J."/>
            <person name="Baek S."/>
            <person name="Lee Y.J."/>
            <person name="Cho A."/>
            <person name="Mun J.H."/>
        </authorList>
    </citation>
    <scope>NUCLEOTIDE SEQUENCE [LARGE SCALE GENOMIC DNA]</scope>
    <source>
        <strain evidence="5">cv. WK10039</strain>
    </source>
</reference>
<evidence type="ECO:0000313" key="5">
    <source>
        <dbReference type="Proteomes" id="UP000504610"/>
    </source>
</evidence>
<comment type="catalytic activity">
    <reaction evidence="2">
        <text>ATP + H2O = ADP + phosphate + H(+)</text>
        <dbReference type="Rhea" id="RHEA:13065"/>
        <dbReference type="ChEBI" id="CHEBI:15377"/>
        <dbReference type="ChEBI" id="CHEBI:15378"/>
        <dbReference type="ChEBI" id="CHEBI:30616"/>
        <dbReference type="ChEBI" id="CHEBI:43474"/>
        <dbReference type="ChEBI" id="CHEBI:456216"/>
        <dbReference type="EC" id="3.6.4.13"/>
    </reaction>
</comment>
<proteinExistence type="predicted"/>
<dbReference type="InterPro" id="IPR001650">
    <property type="entry name" value="Helicase_C-like"/>
</dbReference>
<name>A0A9W3DUA8_RAPSA</name>
<dbReference type="EC" id="3.6.4.13" evidence="1"/>
<dbReference type="PROSITE" id="PS51192">
    <property type="entry name" value="HELICASE_ATP_BIND_1"/>
    <property type="match status" value="1"/>
</dbReference>
<dbReference type="GO" id="GO:0003723">
    <property type="term" value="F:RNA binding"/>
    <property type="evidence" value="ECO:0007669"/>
    <property type="project" value="TreeGrafter"/>
</dbReference>
<evidence type="ECO:0000256" key="1">
    <source>
        <dbReference type="ARBA" id="ARBA00012552"/>
    </source>
</evidence>
<evidence type="ECO:0000259" key="3">
    <source>
        <dbReference type="PROSITE" id="PS51192"/>
    </source>
</evidence>
<dbReference type="Gene3D" id="3.40.50.300">
    <property type="entry name" value="P-loop containing nucleotide triphosphate hydrolases"/>
    <property type="match status" value="2"/>
</dbReference>
<dbReference type="PANTHER" id="PTHR18934:SF228">
    <property type="entry name" value="RNA HELICASE"/>
    <property type="match status" value="1"/>
</dbReference>
<dbReference type="RefSeq" id="XP_056867410.1">
    <property type="nucleotide sequence ID" value="XM_057011430.1"/>
</dbReference>
<keyword evidence="6" id="KW-0547">Nucleotide-binding</keyword>
<dbReference type="InterPro" id="IPR027417">
    <property type="entry name" value="P-loop_NTPase"/>
</dbReference>
<dbReference type="OrthoDB" id="10253254at2759"/>
<dbReference type="Pfam" id="PF00271">
    <property type="entry name" value="Helicase_C"/>
    <property type="match status" value="1"/>
</dbReference>
<dbReference type="Gene3D" id="1.10.10.2130">
    <property type="entry name" value="DEAH helicase family, winged-helix domain"/>
    <property type="match status" value="1"/>
</dbReference>
<dbReference type="InterPro" id="IPR042035">
    <property type="entry name" value="DEAH_win-hel_dom"/>
</dbReference>
<feature type="domain" description="Helicase C-terminal" evidence="4">
    <location>
        <begin position="210"/>
        <end position="361"/>
    </location>
</feature>
<dbReference type="SMART" id="SM00490">
    <property type="entry name" value="HELICc"/>
    <property type="match status" value="1"/>
</dbReference>
<keyword evidence="5" id="KW-1185">Reference proteome</keyword>
<keyword evidence="6" id="KW-0378">Hydrolase</keyword>
<dbReference type="GO" id="GO:0003724">
    <property type="term" value="F:RNA helicase activity"/>
    <property type="evidence" value="ECO:0007669"/>
    <property type="project" value="UniProtKB-EC"/>
</dbReference>
<keyword evidence="6" id="KW-0067">ATP-binding</keyword>
<dbReference type="Proteomes" id="UP000504610">
    <property type="component" value="Chromosome 5"/>
</dbReference>
<dbReference type="SUPFAM" id="SSF52540">
    <property type="entry name" value="P-loop containing nucleoside triphosphate hydrolases"/>
    <property type="match status" value="1"/>
</dbReference>
<evidence type="ECO:0000256" key="2">
    <source>
        <dbReference type="ARBA" id="ARBA00047984"/>
    </source>
</evidence>
<dbReference type="PANTHER" id="PTHR18934">
    <property type="entry name" value="ATP-DEPENDENT RNA HELICASE"/>
    <property type="match status" value="1"/>
</dbReference>